<evidence type="ECO:0000256" key="10">
    <source>
        <dbReference type="RuleBase" id="RU000688"/>
    </source>
</evidence>
<dbReference type="SUPFAM" id="SSF81321">
    <property type="entry name" value="Family A G protein-coupled receptor-like"/>
    <property type="match status" value="1"/>
</dbReference>
<dbReference type="FunFam" id="1.20.1070.10:FF:000193">
    <property type="entry name" value="Mas-related G-protein coupled receptor member E"/>
    <property type="match status" value="1"/>
</dbReference>
<dbReference type="Gene3D" id="1.20.1070.10">
    <property type="entry name" value="Rhodopsin 7-helix transmembrane proteins"/>
    <property type="match status" value="1"/>
</dbReference>
<dbReference type="Pfam" id="PF00001">
    <property type="entry name" value="7tm_1"/>
    <property type="match status" value="1"/>
</dbReference>
<evidence type="ECO:0000313" key="14">
    <source>
        <dbReference type="Proteomes" id="UP000694545"/>
    </source>
</evidence>
<evidence type="ECO:0000256" key="4">
    <source>
        <dbReference type="ARBA" id="ARBA00022989"/>
    </source>
</evidence>
<dbReference type="GO" id="GO:0004930">
    <property type="term" value="F:G protein-coupled receptor activity"/>
    <property type="evidence" value="ECO:0007669"/>
    <property type="project" value="UniProtKB-KW"/>
</dbReference>
<accession>A0A8D2LGP8</accession>
<keyword evidence="7 10" id="KW-0675">Receptor</keyword>
<evidence type="ECO:0000256" key="1">
    <source>
        <dbReference type="ARBA" id="ARBA00004651"/>
    </source>
</evidence>
<keyword evidence="14" id="KW-1185">Reference proteome</keyword>
<sequence length="353" mass="39756">MFRTRGKRQAISGNTNSHEVGIVPSPWTFSHLLNASILSYCLFFNFSPSLCCFHKTSPGSNASLSSVESIIIINEWFIISIILLILCLFGLVGNGTVIWLLGFHIERNAFTTYILNLAVADFGVLITLLVESIITIEMGNWEEINTAVLLAFFSTWGFLYTSGQLLLTTIGIDRCVAVLFPIWHRCHRPPKLSLFISVHVWVFSLMMTGSNLLLLLTGHGPVVPVAMNVLLCYPLMAIATLILFVKVRHKPRNRGRSKSLTVILLSLLFFLIFGIPITIFKYFKIIMVFQSLSDLCIAVNSSINPVHYFLAGRQKTILRGVSKLKVSLQNFFQNMEDWREDEEAPDETQLSSF</sequence>
<evidence type="ECO:0000256" key="2">
    <source>
        <dbReference type="ARBA" id="ARBA00022475"/>
    </source>
</evidence>
<dbReference type="InterPro" id="IPR017452">
    <property type="entry name" value="GPCR_Rhodpsn_7TM"/>
</dbReference>
<feature type="transmembrane region" description="Helical" evidence="11">
    <location>
        <begin position="76"/>
        <end position="101"/>
    </location>
</feature>
<name>A0A8D2LGP8_VARKO</name>
<feature type="transmembrane region" description="Helical" evidence="11">
    <location>
        <begin position="222"/>
        <end position="247"/>
    </location>
</feature>
<dbReference type="PRINTS" id="PR00237">
    <property type="entry name" value="GPCRRHODOPSN"/>
</dbReference>
<keyword evidence="5 10" id="KW-0297">G-protein coupled receptor</keyword>
<evidence type="ECO:0000259" key="12">
    <source>
        <dbReference type="PROSITE" id="PS50262"/>
    </source>
</evidence>
<evidence type="ECO:0000256" key="5">
    <source>
        <dbReference type="ARBA" id="ARBA00023040"/>
    </source>
</evidence>
<keyword evidence="6 11" id="KW-0472">Membrane</keyword>
<dbReference type="Ensembl" id="ENSVKKT00000022236.1">
    <property type="protein sequence ID" value="ENSVKKP00000021692.1"/>
    <property type="gene ID" value="ENSVKKG00000014500.1"/>
</dbReference>
<dbReference type="PROSITE" id="PS50262">
    <property type="entry name" value="G_PROTEIN_RECEP_F1_2"/>
    <property type="match status" value="1"/>
</dbReference>
<dbReference type="GO" id="GO:0005886">
    <property type="term" value="C:plasma membrane"/>
    <property type="evidence" value="ECO:0007669"/>
    <property type="project" value="UniProtKB-SubCell"/>
</dbReference>
<feature type="transmembrane region" description="Helical" evidence="11">
    <location>
        <begin position="259"/>
        <end position="283"/>
    </location>
</feature>
<protein>
    <recommendedName>
        <fullName evidence="12">G-protein coupled receptors family 1 profile domain-containing protein</fullName>
    </recommendedName>
</protein>
<dbReference type="InterPro" id="IPR026234">
    <property type="entry name" value="MRGPCRFAMILY"/>
</dbReference>
<keyword evidence="2" id="KW-1003">Cell membrane</keyword>
<keyword evidence="3 10" id="KW-0812">Transmembrane</keyword>
<evidence type="ECO:0000256" key="7">
    <source>
        <dbReference type="ARBA" id="ARBA00023170"/>
    </source>
</evidence>
<evidence type="ECO:0000256" key="3">
    <source>
        <dbReference type="ARBA" id="ARBA00022692"/>
    </source>
</evidence>
<dbReference type="PANTHER" id="PTHR11334:SF68">
    <property type="entry name" value="G-PROTEIN COUPLED RECEPTORS FAMILY 1 PROFILE DOMAIN-CONTAINING PROTEIN-RELATED"/>
    <property type="match status" value="1"/>
</dbReference>
<evidence type="ECO:0000256" key="11">
    <source>
        <dbReference type="SAM" id="Phobius"/>
    </source>
</evidence>
<dbReference type="AlphaFoldDB" id="A0A8D2LGP8"/>
<evidence type="ECO:0000256" key="9">
    <source>
        <dbReference type="ARBA" id="ARBA00061394"/>
    </source>
</evidence>
<evidence type="ECO:0000256" key="8">
    <source>
        <dbReference type="ARBA" id="ARBA00023224"/>
    </source>
</evidence>
<comment type="subcellular location">
    <subcellularLocation>
        <location evidence="1">Cell membrane</location>
        <topology evidence="1">Multi-pass membrane protein</topology>
    </subcellularLocation>
</comment>
<feature type="transmembrane region" description="Helical" evidence="11">
    <location>
        <begin position="113"/>
        <end position="136"/>
    </location>
</feature>
<dbReference type="PANTHER" id="PTHR11334">
    <property type="entry name" value="MAS-RELATED G-PROTEIN COUPLED RECEPTOR"/>
    <property type="match status" value="1"/>
</dbReference>
<dbReference type="Proteomes" id="UP000694545">
    <property type="component" value="Unplaced"/>
</dbReference>
<dbReference type="OMA" id="WALEYML"/>
<organism evidence="13 14">
    <name type="scientific">Varanus komodoensis</name>
    <name type="common">Komodo dragon</name>
    <dbReference type="NCBI Taxonomy" id="61221"/>
    <lineage>
        <taxon>Eukaryota</taxon>
        <taxon>Metazoa</taxon>
        <taxon>Chordata</taxon>
        <taxon>Craniata</taxon>
        <taxon>Vertebrata</taxon>
        <taxon>Euteleostomi</taxon>
        <taxon>Lepidosauria</taxon>
        <taxon>Squamata</taxon>
        <taxon>Bifurcata</taxon>
        <taxon>Unidentata</taxon>
        <taxon>Episquamata</taxon>
        <taxon>Toxicofera</taxon>
        <taxon>Anguimorpha</taxon>
        <taxon>Paleoanguimorpha</taxon>
        <taxon>Varanoidea</taxon>
        <taxon>Varanidae</taxon>
        <taxon>Varanus</taxon>
    </lineage>
</organism>
<comment type="similarity">
    <text evidence="9">Belongs to the G-protein coupled receptor 1 family. Mas subfamily.</text>
</comment>
<dbReference type="Ensembl" id="ENSVKKT00000022249.1">
    <property type="protein sequence ID" value="ENSVKKP00000021705.1"/>
    <property type="gene ID" value="ENSVKKG00000014506.1"/>
</dbReference>
<feature type="domain" description="G-protein coupled receptors family 1 profile" evidence="12">
    <location>
        <begin position="93"/>
        <end position="292"/>
    </location>
</feature>
<feature type="transmembrane region" description="Helical" evidence="11">
    <location>
        <begin position="192"/>
        <end position="216"/>
    </location>
</feature>
<feature type="transmembrane region" description="Helical" evidence="11">
    <location>
        <begin position="148"/>
        <end position="172"/>
    </location>
</feature>
<proteinExistence type="inferred from homology"/>
<dbReference type="PRINTS" id="PR02108">
    <property type="entry name" value="MRGPCRFAMILY"/>
</dbReference>
<reference evidence="13" key="1">
    <citation type="submission" date="2025-05" db="UniProtKB">
        <authorList>
            <consortium name="Ensembl"/>
        </authorList>
    </citation>
    <scope>IDENTIFICATION</scope>
</reference>
<evidence type="ECO:0000256" key="6">
    <source>
        <dbReference type="ARBA" id="ARBA00023136"/>
    </source>
</evidence>
<dbReference type="PROSITE" id="PS00237">
    <property type="entry name" value="G_PROTEIN_RECEP_F1_1"/>
    <property type="match status" value="1"/>
</dbReference>
<dbReference type="InterPro" id="IPR000276">
    <property type="entry name" value="GPCR_Rhodpsn"/>
</dbReference>
<keyword evidence="8 10" id="KW-0807">Transducer</keyword>
<evidence type="ECO:0000313" key="13">
    <source>
        <dbReference type="Ensembl" id="ENSVKKP00000021705.1"/>
    </source>
</evidence>
<keyword evidence="4 11" id="KW-1133">Transmembrane helix</keyword>